<evidence type="ECO:0000313" key="3">
    <source>
        <dbReference type="EMBL" id="EXZ71402.1"/>
    </source>
</evidence>
<dbReference type="InterPro" id="IPR050791">
    <property type="entry name" value="Aldo-Keto_reductase"/>
</dbReference>
<dbReference type="SUPFAM" id="SSF51430">
    <property type="entry name" value="NAD(P)-linked oxidoreductase"/>
    <property type="match status" value="1"/>
</dbReference>
<dbReference type="NCBIfam" id="TIGR01409">
    <property type="entry name" value="TAT_signal_seq"/>
    <property type="match status" value="1"/>
</dbReference>
<dbReference type="Proteomes" id="UP000020938">
    <property type="component" value="Unassembled WGS sequence"/>
</dbReference>
<sequence length="389" mass="43656">MKENNSNEKRFNRRSFLKTAALTGAGMMLSGSMTGVLQAAEPREKKENGDMKTAVYPPILTQKRVLGSGDAALEVSALSLGCMGMNVLRGVHPDEKSMIRLIRDAYERGCNFFDTAEGYGPYLNEELLGKAVAPFRDRVVIATKFSGDYSVTPSRNDNSPRRIRAACEASLRRLNVEAIDLYYQHRIDRNVPMDEVADTVARLMQEGKVKHWGVSELNARHIREAHAVCPLTAVESEYHLMFRKPEQEVFPTLQELGIGMVAYSPLWRGYFGNTLTEYSDLNTNDIRGSWPQFTPEAIRANTRIVDALTAFGKARGMTTAQIALAWMLHKFPFVVPLFGTTKFAHLEEDLHAVDFSLSTEDIRQIEEAVSAYPLIGARYDAFNQAKVEY</sequence>
<evidence type="ECO:0000313" key="4">
    <source>
        <dbReference type="Proteomes" id="UP000020938"/>
    </source>
</evidence>
<dbReference type="CDD" id="cd19078">
    <property type="entry name" value="AKR_AKR13C1_2"/>
    <property type="match status" value="1"/>
</dbReference>
<dbReference type="InterPro" id="IPR019546">
    <property type="entry name" value="TAT_signal_bac_arc"/>
</dbReference>
<accession>A0A016BRG9</accession>
<feature type="domain" description="NADP-dependent oxidoreductase" evidence="2">
    <location>
        <begin position="83"/>
        <end position="368"/>
    </location>
</feature>
<proteinExistence type="predicted"/>
<dbReference type="InterPro" id="IPR023210">
    <property type="entry name" value="NADP_OxRdtase_dom"/>
</dbReference>
<dbReference type="Gene3D" id="3.20.20.100">
    <property type="entry name" value="NADP-dependent oxidoreductase domain"/>
    <property type="match status" value="1"/>
</dbReference>
<dbReference type="PANTHER" id="PTHR43625:SF77">
    <property type="entry name" value="ALDO-KETO REDUCTASE"/>
    <property type="match status" value="1"/>
</dbReference>
<dbReference type="Pfam" id="PF00248">
    <property type="entry name" value="Aldo_ket_red"/>
    <property type="match status" value="1"/>
</dbReference>
<comment type="caution">
    <text evidence="3">The sequence shown here is derived from an EMBL/GenBank/DDBJ whole genome shotgun (WGS) entry which is preliminary data.</text>
</comment>
<reference evidence="3 4" key="1">
    <citation type="submission" date="2014-02" db="EMBL/GenBank/DDBJ databases">
        <authorList>
            <person name="Sears C."/>
            <person name="Carroll K."/>
            <person name="Sack B.R."/>
            <person name="Qadri F."/>
            <person name="Myers L.L."/>
            <person name="Chung G.-T."/>
            <person name="Escheverria P."/>
            <person name="Fraser C.M."/>
            <person name="Sadzewicz L."/>
            <person name="Shefchek K.A."/>
            <person name="Tallon L."/>
            <person name="Das S.P."/>
            <person name="Daugherty S."/>
            <person name="Mongodin E.F."/>
        </authorList>
    </citation>
    <scope>NUCLEOTIDE SEQUENCE [LARGE SCALE GENOMIC DNA]</scope>
    <source>
        <strain evidence="3 4">3976T8</strain>
    </source>
</reference>
<name>A0A016BRG9_BACFG</name>
<protein>
    <submittedName>
        <fullName evidence="3">Tat (Twin-arginine translocation) pathway signal sequence domain protein</fullName>
    </submittedName>
</protein>
<dbReference type="InterPro" id="IPR036812">
    <property type="entry name" value="NAD(P)_OxRdtase_dom_sf"/>
</dbReference>
<dbReference type="GO" id="GO:0016491">
    <property type="term" value="F:oxidoreductase activity"/>
    <property type="evidence" value="ECO:0007669"/>
    <property type="project" value="UniProtKB-KW"/>
</dbReference>
<dbReference type="RefSeq" id="WP_032599035.1">
    <property type="nucleotide sequence ID" value="NZ_JGDS01000067.1"/>
</dbReference>
<keyword evidence="1" id="KW-0560">Oxidoreductase</keyword>
<dbReference type="PANTHER" id="PTHR43625">
    <property type="entry name" value="AFLATOXIN B1 ALDEHYDE REDUCTASE"/>
    <property type="match status" value="1"/>
</dbReference>
<gene>
    <name evidence="3" type="ORF">M123_4260</name>
</gene>
<evidence type="ECO:0000259" key="2">
    <source>
        <dbReference type="Pfam" id="PF00248"/>
    </source>
</evidence>
<dbReference type="InterPro" id="IPR006311">
    <property type="entry name" value="TAT_signal"/>
</dbReference>
<dbReference type="PROSITE" id="PS51318">
    <property type="entry name" value="TAT"/>
    <property type="match status" value="1"/>
</dbReference>
<evidence type="ECO:0000256" key="1">
    <source>
        <dbReference type="ARBA" id="ARBA00023002"/>
    </source>
</evidence>
<dbReference type="GO" id="GO:0005737">
    <property type="term" value="C:cytoplasm"/>
    <property type="evidence" value="ECO:0007669"/>
    <property type="project" value="TreeGrafter"/>
</dbReference>
<dbReference type="AlphaFoldDB" id="A0A016BRG9"/>
<dbReference type="EMBL" id="JGDS01000067">
    <property type="protein sequence ID" value="EXZ71402.1"/>
    <property type="molecule type" value="Genomic_DNA"/>
</dbReference>
<dbReference type="PATRIC" id="fig|1339314.3.peg.4397"/>
<organism evidence="3 4">
    <name type="scientific">Bacteroides fragilis str. 3976T8</name>
    <dbReference type="NCBI Taxonomy" id="1339314"/>
    <lineage>
        <taxon>Bacteria</taxon>
        <taxon>Pseudomonadati</taxon>
        <taxon>Bacteroidota</taxon>
        <taxon>Bacteroidia</taxon>
        <taxon>Bacteroidales</taxon>
        <taxon>Bacteroidaceae</taxon>
        <taxon>Bacteroides</taxon>
    </lineage>
</organism>